<accession>A0ABM0GPI8</accession>
<dbReference type="Pfam" id="PF08742">
    <property type="entry name" value="C8"/>
    <property type="match status" value="1"/>
</dbReference>
<keyword evidence="16" id="KW-0753">Steroid metabolism</keyword>
<evidence type="ECO:0000256" key="7">
    <source>
        <dbReference type="ARBA" id="ARBA00022548"/>
    </source>
</evidence>
<dbReference type="SMART" id="SM00216">
    <property type="entry name" value="VWD"/>
    <property type="match status" value="1"/>
</dbReference>
<dbReference type="InterPro" id="IPR002035">
    <property type="entry name" value="VWF_A"/>
</dbReference>
<dbReference type="PANTHER" id="PTHR13769">
    <property type="entry name" value="APOLIPOPROTEIN B"/>
    <property type="match status" value="1"/>
</dbReference>
<dbReference type="Gene3D" id="1.25.10.20">
    <property type="entry name" value="Vitellinogen, superhelical"/>
    <property type="match status" value="1"/>
</dbReference>
<keyword evidence="13" id="KW-0443">Lipid metabolism</keyword>
<keyword evidence="6" id="KW-0964">Secreted</keyword>
<dbReference type="PROSITE" id="PS51233">
    <property type="entry name" value="VWFD"/>
    <property type="match status" value="1"/>
</dbReference>
<evidence type="ECO:0000256" key="6">
    <source>
        <dbReference type="ARBA" id="ARBA00022525"/>
    </source>
</evidence>
<dbReference type="InterPro" id="IPR015816">
    <property type="entry name" value="Vitellinogen_b-sht_N"/>
</dbReference>
<keyword evidence="4" id="KW-0813">Transport</keyword>
<dbReference type="GeneID" id="100370756"/>
<evidence type="ECO:0000256" key="2">
    <source>
        <dbReference type="ARBA" id="ARBA00004502"/>
    </source>
</evidence>
<evidence type="ECO:0000313" key="24">
    <source>
        <dbReference type="RefSeq" id="XP_002734473.1"/>
    </source>
</evidence>
<protein>
    <submittedName>
        <fullName evidence="24">Uncharacterized protein LOC100370756</fullName>
    </submittedName>
</protein>
<dbReference type="SUPFAM" id="SSF53300">
    <property type="entry name" value="vWA-like"/>
    <property type="match status" value="1"/>
</dbReference>
<evidence type="ECO:0000256" key="8">
    <source>
        <dbReference type="ARBA" id="ARBA00022674"/>
    </source>
</evidence>
<dbReference type="Proteomes" id="UP000694865">
    <property type="component" value="Unplaced"/>
</dbReference>
<gene>
    <name evidence="24" type="primary">LOC100370756</name>
</gene>
<dbReference type="InterPro" id="IPR015817">
    <property type="entry name" value="Vitellinogen_open_b-sht_sub1"/>
</dbReference>
<reference evidence="24" key="1">
    <citation type="submission" date="2025-08" db="UniProtKB">
        <authorList>
            <consortium name="RefSeq"/>
        </authorList>
    </citation>
    <scope>IDENTIFICATION</scope>
    <source>
        <tissue evidence="24">Testes</tissue>
    </source>
</reference>
<evidence type="ECO:0000256" key="12">
    <source>
        <dbReference type="ARBA" id="ARBA00023055"/>
    </source>
</evidence>
<dbReference type="PANTHER" id="PTHR13769:SF1">
    <property type="entry name" value="APOLIPOPROTEIN B-100"/>
    <property type="match status" value="1"/>
</dbReference>
<name>A0ABM0GPI8_SACKO</name>
<comment type="caution">
    <text evidence="18">Lacks conserved residue(s) required for the propagation of feature annotation.</text>
</comment>
<dbReference type="InterPro" id="IPR001846">
    <property type="entry name" value="VWF_type-D"/>
</dbReference>
<evidence type="ECO:0000256" key="9">
    <source>
        <dbReference type="ARBA" id="ARBA00022677"/>
    </source>
</evidence>
<dbReference type="SMART" id="SM00638">
    <property type="entry name" value="LPD_N"/>
    <property type="match status" value="1"/>
</dbReference>
<evidence type="ECO:0000256" key="1">
    <source>
        <dbReference type="ARBA" id="ARBA00004496"/>
    </source>
</evidence>
<dbReference type="Gene3D" id="2.20.80.10">
    <property type="entry name" value="Lipovitellin-phosvitin complex, chain A, domain 4"/>
    <property type="match status" value="1"/>
</dbReference>
<dbReference type="InterPro" id="IPR009454">
    <property type="entry name" value="Lipid_transpt_open_b-sht"/>
</dbReference>
<evidence type="ECO:0000256" key="16">
    <source>
        <dbReference type="ARBA" id="ARBA00023221"/>
    </source>
</evidence>
<evidence type="ECO:0000256" key="19">
    <source>
        <dbReference type="SAM" id="SignalP"/>
    </source>
</evidence>
<dbReference type="Pfam" id="PF06448">
    <property type="entry name" value="DUF1081"/>
    <property type="match status" value="1"/>
</dbReference>
<keyword evidence="17" id="KW-0850">VLDL</keyword>
<sequence length="3225" mass="364381">MKLLILIVAIGAAFAGPVPSSKSCNQRFEEGQKYFYQYEADTMSGVVGTSERRSGMRIICEVEVEVPDKYQLSVNTPKCELLEQNPDSEDPYSFRVAQNSREFSREMSRNSLVVEVNQGRINRIQPHVEEPVHILNIKRGIVSSLQLPNDEDLKNDRFQATKDVHGNCTAEAQILEMSRRNDNIRRVKLDKDLSNCSRSNKTYSRESPLSLLRNISAIEKMVNSTQNCTYTMSSACYIKEVKCQESHTFTPLSYNNSGVQTNISQVMTRTRSPEKLNRFARKQDSSRVYSEIAYEFEVEPEPTNTTMNTTLEVLFNLVNKTVNETSIDAPRLFNNLVASLRALDNQTIHNLLPVAWNCSQYGNCSNNREQELSRSYMIDALPQCGTWPCMSVIASALINSTINGSRADVLLYALAFEPNPSLQVINETLRIASAIRSRPAILTLSTLINNYYQNNETAQKQKELPEPVRKSIHLMREIIGDDCNKVSNDIQYDEAENNRQVLLALKGIGNIGRPVQIEDKREWYRQSTIVAILMRCAKNQAVPRNVTIAAVQALRRMESTDELRDDLMSLVRDHSNDVEVRLAAYIILMKNPSRNNLREVVSILKNEPINQMRSFISSHIANIRESEEPTLKDLKKELEFVLVGQQLPEMEQDLQKLSRHMEFSKAFKVPFVNQTVAAQLESNLIYSPEGILPRSLMLNMTVNILGKSVNVFETGFDAEGLEPLLEGLFGPQGYFPNLNLIALFNNMTGNLDYLNPRQEPVKNNAYSKFNSKIQKSKNAVEEPRFLANKIHKALEDLHDDVSHKQLSPSVSAYIKVLGNELGFANLDDIKNLMPNISVSDLPSMSAIMKLLADGIDYNVTRSYMFLEANHVIPTGMGLPLNVSVNGTTVVALRIAGKFDMRKYLQQDVVASGLVSPSAAVEIVGRFGVNVPLFGESGVQLNATMYHNSQLEGNVTLKGSELRFNVNKTLKPINLVNISAEQYLVRGARIERLEGIKENRTEWSNCTSSLLNTTALFGLDLCTSLSYSNASNVTAPRFPLTGPTSFNLTVNPTDKNLTTYTVLMKYEQIKKPIGAQKQPSRKVFKLRKEKPIVEIIDVFTINFTAPGQNLTRNVSSQLTINRNKTEAVWNFTIPELKNISIAAGVQNISEPERNVTNFVASFNATYGSKNFSNSLRVRNETLNLTRVENGREIIIPVNNYSMAWNISLNDLFFCVQSDVVNKTGNWSSSFNVTYYWDDQTPMMDQLRPEYVIKPENYSKFEVLFEHVNKSLSNETLLESRLNFTFGRQNISLILSRWNNTQNATKAMNVSWVNSGELRTMNVTYEYKNRSSPVVESIQRVWNMSLPEWHMALVNEVVNTSREFNTSMNFTIYSQNKTLKEEYKRYDEHVRNKLIEYYGVEAYKVVPDWYNASMTFSIRNETVPSSRPYAEVIATSFNVSVMNPFNKTSIHNFTMVGKLVNDSAINNANFSYWANVNVSLPFVSSNVSMNMSVLNNTNGVAVSYNVSGLSSNISSVLNYTHSSMNMSLVFNLTSPVYNYTSNHTIYNSTESGMVYLYNCSGSTNYTLPIQNFTLPEIDRLLELIPQQVFNWTDQLRNVSARLNVTLPYNLTIPSIVGNISLPFFNISVPLNRTLQLLNHTFSSNITIRPENISISVNASHPFFVLNVTQEIIKDGPLVNMSLSKMLNSTVGELWRIANTTTNKTMSAWNKTMSLVKGYNMTNLNLTGVKKNLDWYKQRVESYLSPMNISFLNEKIWKPIRQMNAPELKALREPLREISRELPKMVDELTPDVVKDWVYYGKDMVYAYTPSWQNLTSWNLTSWNLTSWQNITSLNMSDFWSVTNSSLSVIKNKEIRESVQRMVNATVNSTLAGWAPVSEVIYQVLNSSMNATTFVNFTSQYFGNITVNHTMQLNSSQMNHTLYMNMTSKPANLTVNGTFLIAYNSSLEPNSTLVNSTLFVNMSGPIANLTLNNTFYFSSNSSLEPNSTVMNHTLFTNLTSWWANMTLNHTIYLSSNCSLEPNSTVLNHTLYTNLTSILANFTANHTLYISSNSSLEPNSTVMNQTLFANLTSWWANMTLNNTFYFSSNCSLEPNSTVMNHTLSSNLTSWWANMTFNHTLYFSSNSSLEPNSTVLNHTLSSNLTSWWANMTFNHTLYVSSNCSLEPNSTVLNHTLYTNMTSWIANLTLNHTLYISSNCSLEPNSSVMNHTLSANLTSPWVNGSMNHTLYVSSNSSLEPNSSVIKHWFLGNFSCSWVNASVNHTLYISSNSSLEPNSTVMNHTLQANVTSWLANVTIDHDLRLSSNSSLVPNTTVFNHTLFINFTCPIANVTLNATIEALNLTVYNQTIFVNFTGPLLNISVNQTIRNESFSVNVTAPGYGCLSLVGQLKNDSVLNVSVIHQNSSHPHINVTDLNLFISLNRSDVIYANLTWHPRILNHTLSFLNTSISMANTTINRTIDLFVKPAVNEILNVSMNYTMRVWEVVKNITHNETSLINQIIREFTPLNCTVFELVNYTVSNFTQIANRTINMTIEFAKNLTRETPLVNWTNFAINVTNNFTGSVQEVYNISMAYLNNTLPGWMYRYYEVDRQLNQLSNLSQYEQMVLQVWNETEKVVPQVARYVANKALDKIVVFGNNSVAVNISHNLNVTSLKSLPSLTNNQWEVLKTQYNLIKTMLKRVPYMSRHLRLPSVDPFVQSAMLFGAGHVYTFDGRYYEVPRYENRECTYVLARDFVDRNFTLLSTEDSITLITRDVAVEIDAENIVKINGNPSATELPYQTENKNVTVMRNGDWVNVTTVYGISLLCDSKNLNCLVNISGWYHNKTLGLFGTNDNEANNDWRKRDGSNATNVVDFINSFEVSGLRSCKKNPSRYVNTIGRDEASCNSPVSPMCDILFKSKQSPFEPCFSKVNPEPFRQACLVDSPKCDARQVRGICYSTAAYVAICNAKGVKVNDTNECETCEDNNRQRSQNEAWIEDNKLTADVVFVVSESSKMSNSRKDQLEILVREIESELKRSGINDNRYALVGFGGKGIHAPGHQHTINGKLYNSDKLFYSGAKALEFQGEYATDAFEAVKIAAELPFRPQATRLVFLVTESERSAVNVSLTIDDIQSILDKHAVILNVLAEYDELSKNGVYGVNFRGDYITGKYDDIKKGSLKLRSRIGESYAKLSSTTRGSLYSLEKVEHYDFLNKIPEDVARQVKSEVRNAKKVCECVRNAYGRAVTECRSMRT</sequence>
<dbReference type="Pfam" id="PF01347">
    <property type="entry name" value="Vitellogenin_N"/>
    <property type="match status" value="1"/>
</dbReference>
<keyword evidence="15" id="KW-0325">Glycoprotein</keyword>
<dbReference type="SMART" id="SM01169">
    <property type="entry name" value="DUF1943"/>
    <property type="match status" value="1"/>
</dbReference>
<comment type="subcellular location">
    <subcellularLocation>
        <location evidence="1">Cytoplasm</location>
    </subcellularLocation>
    <subcellularLocation>
        <location evidence="2">Lipid droplet</location>
    </subcellularLocation>
    <subcellularLocation>
        <location evidence="3">Secreted</location>
    </subcellularLocation>
</comment>
<keyword evidence="5" id="KW-0963">Cytoplasm</keyword>
<keyword evidence="7" id="KW-0153">Cholesterol metabolism</keyword>
<dbReference type="InterPro" id="IPR015255">
    <property type="entry name" value="Vitellinogen_open_b-sht"/>
</dbReference>
<dbReference type="Pfam" id="PF00094">
    <property type="entry name" value="VWD"/>
    <property type="match status" value="1"/>
</dbReference>
<keyword evidence="11 19" id="KW-0732">Signal</keyword>
<evidence type="ECO:0000256" key="4">
    <source>
        <dbReference type="ARBA" id="ARBA00022448"/>
    </source>
</evidence>
<evidence type="ECO:0000256" key="17">
    <source>
        <dbReference type="ARBA" id="ARBA00023313"/>
    </source>
</evidence>
<dbReference type="InterPro" id="IPR036465">
    <property type="entry name" value="vWFA_dom_sf"/>
</dbReference>
<dbReference type="SUPFAM" id="SSF51161">
    <property type="entry name" value="Trimeric LpxA-like enzymes"/>
    <property type="match status" value="3"/>
</dbReference>
<dbReference type="RefSeq" id="XP_002734473.1">
    <property type="nucleotide sequence ID" value="XM_002734427.2"/>
</dbReference>
<dbReference type="PROSITE" id="PS50234">
    <property type="entry name" value="VWFA"/>
    <property type="match status" value="1"/>
</dbReference>
<proteinExistence type="predicted"/>
<evidence type="ECO:0000256" key="18">
    <source>
        <dbReference type="PROSITE-ProRule" id="PRU00557"/>
    </source>
</evidence>
<feature type="chain" id="PRO_5047433907" evidence="19">
    <location>
        <begin position="16"/>
        <end position="3225"/>
    </location>
</feature>
<feature type="domain" description="VWFD" evidence="22">
    <location>
        <begin position="2692"/>
        <end position="2861"/>
    </location>
</feature>
<dbReference type="InterPro" id="IPR011004">
    <property type="entry name" value="Trimer_LpxA-like_sf"/>
</dbReference>
<evidence type="ECO:0000313" key="23">
    <source>
        <dbReference type="Proteomes" id="UP000694865"/>
    </source>
</evidence>
<evidence type="ECO:0000259" key="22">
    <source>
        <dbReference type="PROSITE" id="PS51233"/>
    </source>
</evidence>
<evidence type="ECO:0000256" key="5">
    <source>
        <dbReference type="ARBA" id="ARBA00022490"/>
    </source>
</evidence>
<evidence type="ECO:0000256" key="10">
    <source>
        <dbReference type="ARBA" id="ARBA00022710"/>
    </source>
</evidence>
<feature type="domain" description="Vitellogenin" evidence="21">
    <location>
        <begin position="28"/>
        <end position="696"/>
    </location>
</feature>
<dbReference type="SUPFAM" id="SSF48431">
    <property type="entry name" value="Lipovitellin-phosvitin complex, superhelical domain"/>
    <property type="match status" value="1"/>
</dbReference>
<keyword evidence="10" id="KW-0427">LDL</keyword>
<organism evidence="23 24">
    <name type="scientific">Saccoglossus kowalevskii</name>
    <name type="common">Acorn worm</name>
    <dbReference type="NCBI Taxonomy" id="10224"/>
    <lineage>
        <taxon>Eukaryota</taxon>
        <taxon>Metazoa</taxon>
        <taxon>Hemichordata</taxon>
        <taxon>Enteropneusta</taxon>
        <taxon>Harrimaniidae</taxon>
        <taxon>Saccoglossus</taxon>
    </lineage>
</organism>
<dbReference type="CDD" id="cd00198">
    <property type="entry name" value="vWFA"/>
    <property type="match status" value="1"/>
</dbReference>
<keyword evidence="14" id="KW-1207">Sterol metabolism</keyword>
<dbReference type="SUPFAM" id="SSF56968">
    <property type="entry name" value="Lipovitellin-phosvitin complex, beta-sheet shell regions"/>
    <property type="match status" value="2"/>
</dbReference>
<evidence type="ECO:0000256" key="14">
    <source>
        <dbReference type="ARBA" id="ARBA00023166"/>
    </source>
</evidence>
<evidence type="ECO:0000256" key="11">
    <source>
        <dbReference type="ARBA" id="ARBA00022729"/>
    </source>
</evidence>
<evidence type="ECO:0000256" key="13">
    <source>
        <dbReference type="ARBA" id="ARBA00023098"/>
    </source>
</evidence>
<feature type="signal peptide" evidence="19">
    <location>
        <begin position="1"/>
        <end position="15"/>
    </location>
</feature>
<evidence type="ECO:0000256" key="3">
    <source>
        <dbReference type="ARBA" id="ARBA00004613"/>
    </source>
</evidence>
<dbReference type="Gene3D" id="2.160.10.10">
    <property type="entry name" value="Hexapeptide repeat proteins"/>
    <property type="match status" value="2"/>
</dbReference>
<keyword evidence="8" id="KW-0358">Heparin-binding</keyword>
<dbReference type="Gene3D" id="2.20.50.20">
    <property type="entry name" value="Lipovitellin. Chain A, domain 3"/>
    <property type="match status" value="1"/>
</dbReference>
<keyword evidence="12" id="KW-0445">Lipid transport</keyword>
<dbReference type="InterPro" id="IPR052418">
    <property type="entry name" value="Apolipoprotein_B"/>
</dbReference>
<dbReference type="SMART" id="SM00832">
    <property type="entry name" value="C8"/>
    <property type="match status" value="1"/>
</dbReference>
<dbReference type="Pfam" id="PF09172">
    <property type="entry name" value="Vit_open_b-sht"/>
    <property type="match status" value="1"/>
</dbReference>
<dbReference type="PROSITE" id="PS51211">
    <property type="entry name" value="VITELLOGENIN"/>
    <property type="match status" value="1"/>
</dbReference>
<evidence type="ECO:0000256" key="15">
    <source>
        <dbReference type="ARBA" id="ARBA00023180"/>
    </source>
</evidence>
<evidence type="ECO:0000259" key="20">
    <source>
        <dbReference type="PROSITE" id="PS50234"/>
    </source>
</evidence>
<keyword evidence="9" id="KW-0551">Lipid droplet</keyword>
<dbReference type="Gene3D" id="2.30.230.10">
    <property type="entry name" value="Lipovitellin, beta-sheet shell regions, chain A"/>
    <property type="match status" value="1"/>
</dbReference>
<dbReference type="InterPro" id="IPR014853">
    <property type="entry name" value="VWF/SSPO/ZAN-like_Cys-rich_dom"/>
</dbReference>
<dbReference type="InterPro" id="IPR015819">
    <property type="entry name" value="Lipid_transp_b-sht_shell"/>
</dbReference>
<dbReference type="InterPro" id="IPR001747">
    <property type="entry name" value="Vitellogenin_N"/>
</dbReference>
<evidence type="ECO:0000259" key="21">
    <source>
        <dbReference type="PROSITE" id="PS51211"/>
    </source>
</evidence>
<dbReference type="InterPro" id="IPR011030">
    <property type="entry name" value="Lipovitellin_superhlx_dom"/>
</dbReference>
<feature type="domain" description="VWFA" evidence="20">
    <location>
        <begin position="2977"/>
        <end position="3157"/>
    </location>
</feature>
<keyword evidence="23" id="KW-1185">Reference proteome</keyword>